<sequence>MDTDKMRPMSEDTVDKLSSSDEHKSKLNDETLQHEIQRHER</sequence>
<gene>
    <name evidence="2" type="ORF">SAMN02745728_00533</name>
</gene>
<dbReference type="Proteomes" id="UP000186469">
    <property type="component" value="Unassembled WGS sequence"/>
</dbReference>
<protein>
    <submittedName>
        <fullName evidence="2">Uncharacterized protein</fullName>
    </submittedName>
</protein>
<name>A0A1M7S7G7_9BACT</name>
<evidence type="ECO:0000256" key="1">
    <source>
        <dbReference type="SAM" id="MobiDB-lite"/>
    </source>
</evidence>
<reference evidence="2 3" key="1">
    <citation type="submission" date="2016-12" db="EMBL/GenBank/DDBJ databases">
        <authorList>
            <person name="Song W.-J."/>
            <person name="Kurnit D.M."/>
        </authorList>
    </citation>
    <scope>NUCLEOTIDE SEQUENCE [LARGE SCALE GENOMIC DNA]</scope>
    <source>
        <strain evidence="2 3">DSM 11393</strain>
    </source>
</reference>
<accession>A0A1M7S7G7</accession>
<dbReference type="STRING" id="1121455.SAMN02745728_00533"/>
<feature type="region of interest" description="Disordered" evidence="1">
    <location>
        <begin position="1"/>
        <end position="41"/>
    </location>
</feature>
<dbReference type="EMBL" id="FRDI01000003">
    <property type="protein sequence ID" value="SHN54411.1"/>
    <property type="molecule type" value="Genomic_DNA"/>
</dbReference>
<dbReference type="RefSeq" id="WP_281246530.1">
    <property type="nucleotide sequence ID" value="NZ_FRDI01000003.1"/>
</dbReference>
<organism evidence="2 3">
    <name type="scientific">Desulfovibrio litoralis DSM 11393</name>
    <dbReference type="NCBI Taxonomy" id="1121455"/>
    <lineage>
        <taxon>Bacteria</taxon>
        <taxon>Pseudomonadati</taxon>
        <taxon>Thermodesulfobacteriota</taxon>
        <taxon>Desulfovibrionia</taxon>
        <taxon>Desulfovibrionales</taxon>
        <taxon>Desulfovibrionaceae</taxon>
        <taxon>Desulfovibrio</taxon>
    </lineage>
</organism>
<evidence type="ECO:0000313" key="2">
    <source>
        <dbReference type="EMBL" id="SHN54411.1"/>
    </source>
</evidence>
<proteinExistence type="predicted"/>
<keyword evidence="3" id="KW-1185">Reference proteome</keyword>
<dbReference type="AlphaFoldDB" id="A0A1M7S7G7"/>
<evidence type="ECO:0000313" key="3">
    <source>
        <dbReference type="Proteomes" id="UP000186469"/>
    </source>
</evidence>